<organism evidence="1 2">
    <name type="scientific">Paxillus involutus ATCC 200175</name>
    <dbReference type="NCBI Taxonomy" id="664439"/>
    <lineage>
        <taxon>Eukaryota</taxon>
        <taxon>Fungi</taxon>
        <taxon>Dikarya</taxon>
        <taxon>Basidiomycota</taxon>
        <taxon>Agaricomycotina</taxon>
        <taxon>Agaricomycetes</taxon>
        <taxon>Agaricomycetidae</taxon>
        <taxon>Boletales</taxon>
        <taxon>Paxilineae</taxon>
        <taxon>Paxillaceae</taxon>
        <taxon>Paxillus</taxon>
    </lineage>
</organism>
<evidence type="ECO:0000313" key="2">
    <source>
        <dbReference type="Proteomes" id="UP000053647"/>
    </source>
</evidence>
<dbReference type="HOGENOM" id="CLU_1272659_0_0_1"/>
<reference evidence="2" key="2">
    <citation type="submission" date="2015-01" db="EMBL/GenBank/DDBJ databases">
        <title>Evolutionary Origins and Diversification of the Mycorrhizal Mutualists.</title>
        <authorList>
            <consortium name="DOE Joint Genome Institute"/>
            <consortium name="Mycorrhizal Genomics Consortium"/>
            <person name="Kohler A."/>
            <person name="Kuo A."/>
            <person name="Nagy L.G."/>
            <person name="Floudas D."/>
            <person name="Copeland A."/>
            <person name="Barry K.W."/>
            <person name="Cichocki N."/>
            <person name="Veneault-Fourrey C."/>
            <person name="LaButti K."/>
            <person name="Lindquist E.A."/>
            <person name="Lipzen A."/>
            <person name="Lundell T."/>
            <person name="Morin E."/>
            <person name="Murat C."/>
            <person name="Riley R."/>
            <person name="Ohm R."/>
            <person name="Sun H."/>
            <person name="Tunlid A."/>
            <person name="Henrissat B."/>
            <person name="Grigoriev I.V."/>
            <person name="Hibbett D.S."/>
            <person name="Martin F."/>
        </authorList>
    </citation>
    <scope>NUCLEOTIDE SEQUENCE [LARGE SCALE GENOMIC DNA]</scope>
    <source>
        <strain evidence="2">ATCC 200175</strain>
    </source>
</reference>
<reference evidence="1 2" key="1">
    <citation type="submission" date="2014-06" db="EMBL/GenBank/DDBJ databases">
        <authorList>
            <consortium name="DOE Joint Genome Institute"/>
            <person name="Kuo A."/>
            <person name="Kohler A."/>
            <person name="Nagy L.G."/>
            <person name="Floudas D."/>
            <person name="Copeland A."/>
            <person name="Barry K.W."/>
            <person name="Cichocki N."/>
            <person name="Veneault-Fourrey C."/>
            <person name="LaButti K."/>
            <person name="Lindquist E.A."/>
            <person name="Lipzen A."/>
            <person name="Lundell T."/>
            <person name="Morin E."/>
            <person name="Murat C."/>
            <person name="Sun H."/>
            <person name="Tunlid A."/>
            <person name="Henrissat B."/>
            <person name="Grigoriev I.V."/>
            <person name="Hibbett D.S."/>
            <person name="Martin F."/>
            <person name="Nordberg H.P."/>
            <person name="Cantor M.N."/>
            <person name="Hua S.X."/>
        </authorList>
    </citation>
    <scope>NUCLEOTIDE SEQUENCE [LARGE SCALE GENOMIC DNA]</scope>
    <source>
        <strain evidence="1 2">ATCC 200175</strain>
    </source>
</reference>
<dbReference type="Proteomes" id="UP000053647">
    <property type="component" value="Unassembled WGS sequence"/>
</dbReference>
<gene>
    <name evidence="1" type="ORF">PAXINDRAFT_19747</name>
</gene>
<accession>A0A0C9TIC3</accession>
<dbReference type="OrthoDB" id="3001771at2759"/>
<sequence>MYILRPDLSRCRPADIGMVGSGSSVLLREDHPNANATSTQTINTLNDEDLVSLLKLQLNWTTSNSDLPFETLSSLFAVVYQSKRQLFPSSIRFLPMIYRFLPMTSFPYNSALACTTWQSKCNISRTTIAIDSDCVVSASGPPSAGLHIEQSEVYRGVLHRENYNVINLKVAFTDKLVHQATCDLIKEVGNPKVYDMLFDGVYSITPEHATAFYNHSN</sequence>
<proteinExistence type="predicted"/>
<evidence type="ECO:0000313" key="1">
    <source>
        <dbReference type="EMBL" id="KIJ07051.1"/>
    </source>
</evidence>
<protein>
    <submittedName>
        <fullName evidence="1">Uncharacterized protein</fullName>
    </submittedName>
</protein>
<dbReference type="AlphaFoldDB" id="A0A0C9TIC3"/>
<dbReference type="EMBL" id="KN820038">
    <property type="protein sequence ID" value="KIJ07051.1"/>
    <property type="molecule type" value="Genomic_DNA"/>
</dbReference>
<keyword evidence="2" id="KW-1185">Reference proteome</keyword>
<name>A0A0C9TIC3_PAXIN</name>